<name>A0ABZ2L1T6_9BACT</name>
<keyword evidence="3" id="KW-1185">Reference proteome</keyword>
<reference evidence="2" key="1">
    <citation type="submission" date="2021-12" db="EMBL/GenBank/DDBJ databases">
        <title>Discovery of the Pendulisporaceae a myxobacterial family with distinct sporulation behavior and unique specialized metabolism.</title>
        <authorList>
            <person name="Garcia R."/>
            <person name="Popoff A."/>
            <person name="Bader C.D."/>
            <person name="Loehr J."/>
            <person name="Walesch S."/>
            <person name="Walt C."/>
            <person name="Boldt J."/>
            <person name="Bunk B."/>
            <person name="Haeckl F.J.F.P.J."/>
            <person name="Gunesch A.P."/>
            <person name="Birkelbach J."/>
            <person name="Nuebel U."/>
            <person name="Pietschmann T."/>
            <person name="Bach T."/>
            <person name="Mueller R."/>
        </authorList>
    </citation>
    <scope>NUCLEOTIDE SEQUENCE</scope>
    <source>
        <strain evidence="2">MSr11367</strain>
    </source>
</reference>
<evidence type="ECO:0000256" key="1">
    <source>
        <dbReference type="SAM" id="SignalP"/>
    </source>
</evidence>
<gene>
    <name evidence="2" type="ORF">LVJ94_49390</name>
</gene>
<sequence length="137" mass="14674">MNHSRRPAWFAYLCALLAFAFFASSSAAALAMAGSIWTSAALSARSDAVLLGNIDPRVDVPGEGDGALSDGTVPIPAVLEEERVEEEGCEDDPVPGAEQRLVELTARWGRLVVWDRPDFARPVKDPVDETSSPPPRA</sequence>
<keyword evidence="1" id="KW-0732">Signal</keyword>
<evidence type="ECO:0000313" key="3">
    <source>
        <dbReference type="Proteomes" id="UP001374803"/>
    </source>
</evidence>
<dbReference type="RefSeq" id="WP_394834537.1">
    <property type="nucleotide sequence ID" value="NZ_CP089929.1"/>
</dbReference>
<organism evidence="2 3">
    <name type="scientific">Pendulispora rubella</name>
    <dbReference type="NCBI Taxonomy" id="2741070"/>
    <lineage>
        <taxon>Bacteria</taxon>
        <taxon>Pseudomonadati</taxon>
        <taxon>Myxococcota</taxon>
        <taxon>Myxococcia</taxon>
        <taxon>Myxococcales</taxon>
        <taxon>Sorangiineae</taxon>
        <taxon>Pendulisporaceae</taxon>
        <taxon>Pendulispora</taxon>
    </lineage>
</organism>
<feature type="signal peptide" evidence="1">
    <location>
        <begin position="1"/>
        <end position="29"/>
    </location>
</feature>
<dbReference type="Proteomes" id="UP001374803">
    <property type="component" value="Chromosome"/>
</dbReference>
<accession>A0ABZ2L1T6</accession>
<dbReference type="EMBL" id="CP089983">
    <property type="protein sequence ID" value="WXB04894.1"/>
    <property type="molecule type" value="Genomic_DNA"/>
</dbReference>
<proteinExistence type="predicted"/>
<evidence type="ECO:0000313" key="2">
    <source>
        <dbReference type="EMBL" id="WXB04894.1"/>
    </source>
</evidence>
<feature type="chain" id="PRO_5047353552" evidence="1">
    <location>
        <begin position="30"/>
        <end position="137"/>
    </location>
</feature>
<protein>
    <submittedName>
        <fullName evidence="2">Uncharacterized protein</fullName>
    </submittedName>
</protein>